<dbReference type="EMBL" id="BAAARA010000024">
    <property type="protein sequence ID" value="GAA2362906.1"/>
    <property type="molecule type" value="Genomic_DNA"/>
</dbReference>
<proteinExistence type="predicted"/>
<evidence type="ECO:0000313" key="2">
    <source>
        <dbReference type="EMBL" id="GAA2362906.1"/>
    </source>
</evidence>
<dbReference type="PANTHER" id="PTHR43249:SF1">
    <property type="entry name" value="D-GLUCOSIDE 3-DEHYDROGENASE"/>
    <property type="match status" value="1"/>
</dbReference>
<keyword evidence="3" id="KW-1185">Reference proteome</keyword>
<evidence type="ECO:0000313" key="3">
    <source>
        <dbReference type="Proteomes" id="UP001501218"/>
    </source>
</evidence>
<protein>
    <recommendedName>
        <fullName evidence="1">Gfo/Idh/MocA-like oxidoreductase N-terminal domain-containing protein</fullName>
    </recommendedName>
</protein>
<gene>
    <name evidence="2" type="ORF">GCM10009854_48220</name>
</gene>
<reference evidence="2 3" key="1">
    <citation type="journal article" date="2019" name="Int. J. Syst. Evol. Microbiol.">
        <title>The Global Catalogue of Microorganisms (GCM) 10K type strain sequencing project: providing services to taxonomists for standard genome sequencing and annotation.</title>
        <authorList>
            <consortium name="The Broad Institute Genomics Platform"/>
            <consortium name="The Broad Institute Genome Sequencing Center for Infectious Disease"/>
            <person name="Wu L."/>
            <person name="Ma J."/>
        </authorList>
    </citation>
    <scope>NUCLEOTIDE SEQUENCE [LARGE SCALE GENOMIC DNA]</scope>
    <source>
        <strain evidence="2 3">JCM 16221</strain>
    </source>
</reference>
<dbReference type="RefSeq" id="WP_344137542.1">
    <property type="nucleotide sequence ID" value="NZ_BAAARA010000024.1"/>
</dbReference>
<sequence>MTHPLRLALIGCGKQMQKNLLPFLQRASRDHRPVVCVDPDIEQADRVRALSGAPATATSIEDLDADKVDAAIVAVPPQPSAEIAEQLLRQGIHCFVEKPAGPSTPSLHRLSEIADKTSDVHLQVGFNFRYAAALRQLHDVTVSTREHPCWLQIEFLSRHPSAPQWGVETTVESWIRQNGVHAFDLAQWFNTSPVQRVDGHRLPTTEPDRFLAVIGLHHADGSHSMLRVGNQTQRFHVSAAVHASDGSVYSAPSLESVVLSRDAGMPAGTQLFGQKPLDHGWERSGFGPELEAFMATCLDRSSPRFPGIIDALAGSQLCDQALSELTPSSDTTVTSVA</sequence>
<accession>A0ABN3GWD3</accession>
<dbReference type="Proteomes" id="UP001501218">
    <property type="component" value="Unassembled WGS sequence"/>
</dbReference>
<dbReference type="InterPro" id="IPR000683">
    <property type="entry name" value="Gfo/Idh/MocA-like_OxRdtase_N"/>
</dbReference>
<dbReference type="Pfam" id="PF01408">
    <property type="entry name" value="GFO_IDH_MocA"/>
    <property type="match status" value="1"/>
</dbReference>
<organism evidence="2 3">
    <name type="scientific">Saccharopolyspora halophila</name>
    <dbReference type="NCBI Taxonomy" id="405551"/>
    <lineage>
        <taxon>Bacteria</taxon>
        <taxon>Bacillati</taxon>
        <taxon>Actinomycetota</taxon>
        <taxon>Actinomycetes</taxon>
        <taxon>Pseudonocardiales</taxon>
        <taxon>Pseudonocardiaceae</taxon>
        <taxon>Saccharopolyspora</taxon>
    </lineage>
</organism>
<feature type="domain" description="Gfo/Idh/MocA-like oxidoreductase N-terminal" evidence="1">
    <location>
        <begin position="6"/>
        <end position="126"/>
    </location>
</feature>
<evidence type="ECO:0000259" key="1">
    <source>
        <dbReference type="Pfam" id="PF01408"/>
    </source>
</evidence>
<dbReference type="Gene3D" id="3.40.50.720">
    <property type="entry name" value="NAD(P)-binding Rossmann-like Domain"/>
    <property type="match status" value="1"/>
</dbReference>
<comment type="caution">
    <text evidence="2">The sequence shown here is derived from an EMBL/GenBank/DDBJ whole genome shotgun (WGS) entry which is preliminary data.</text>
</comment>
<dbReference type="PANTHER" id="PTHR43249">
    <property type="entry name" value="UDP-N-ACETYL-2-AMINO-2-DEOXY-D-GLUCURONATE OXIDASE"/>
    <property type="match status" value="1"/>
</dbReference>
<dbReference type="InterPro" id="IPR052515">
    <property type="entry name" value="Gfo/Idh/MocA_Oxidoreductase"/>
</dbReference>
<dbReference type="SUPFAM" id="SSF51735">
    <property type="entry name" value="NAD(P)-binding Rossmann-fold domains"/>
    <property type="match status" value="1"/>
</dbReference>
<name>A0ABN3GWD3_9PSEU</name>
<dbReference type="Gene3D" id="3.30.360.10">
    <property type="entry name" value="Dihydrodipicolinate Reductase, domain 2"/>
    <property type="match status" value="1"/>
</dbReference>
<dbReference type="InterPro" id="IPR036291">
    <property type="entry name" value="NAD(P)-bd_dom_sf"/>
</dbReference>